<reference evidence="1" key="2">
    <citation type="submission" date="2020-09" db="EMBL/GenBank/DDBJ databases">
        <authorList>
            <person name="Sun Q."/>
            <person name="Kim S."/>
        </authorList>
    </citation>
    <scope>NUCLEOTIDE SEQUENCE</scope>
    <source>
        <strain evidence="1">KCTC 32437</strain>
    </source>
</reference>
<evidence type="ECO:0008006" key="3">
    <source>
        <dbReference type="Google" id="ProtNLM"/>
    </source>
</evidence>
<proteinExistence type="predicted"/>
<accession>A0A918S9V8</accession>
<reference evidence="1" key="1">
    <citation type="journal article" date="2014" name="Int. J. Syst. Evol. Microbiol.">
        <title>Complete genome sequence of Corynebacterium casei LMG S-19264T (=DSM 44701T), isolated from a smear-ripened cheese.</title>
        <authorList>
            <consortium name="US DOE Joint Genome Institute (JGI-PGF)"/>
            <person name="Walter F."/>
            <person name="Albersmeier A."/>
            <person name="Kalinowski J."/>
            <person name="Ruckert C."/>
        </authorList>
    </citation>
    <scope>NUCLEOTIDE SEQUENCE</scope>
    <source>
        <strain evidence="1">KCTC 32437</strain>
    </source>
</reference>
<dbReference type="RefSeq" id="WP_189426397.1">
    <property type="nucleotide sequence ID" value="NZ_BMZE01000003.1"/>
</dbReference>
<dbReference type="Gene3D" id="3.40.50.300">
    <property type="entry name" value="P-loop containing nucleotide triphosphate hydrolases"/>
    <property type="match status" value="1"/>
</dbReference>
<protein>
    <recommendedName>
        <fullName evidence="3">Shikimate kinase</fullName>
    </recommendedName>
</protein>
<organism evidence="1 2">
    <name type="scientific">Devosia pacifica</name>
    <dbReference type="NCBI Taxonomy" id="1335967"/>
    <lineage>
        <taxon>Bacteria</taxon>
        <taxon>Pseudomonadati</taxon>
        <taxon>Pseudomonadota</taxon>
        <taxon>Alphaproteobacteria</taxon>
        <taxon>Hyphomicrobiales</taxon>
        <taxon>Devosiaceae</taxon>
        <taxon>Devosia</taxon>
    </lineage>
</organism>
<keyword evidence="2" id="KW-1185">Reference proteome</keyword>
<gene>
    <name evidence="1" type="ORF">GCM10007989_28540</name>
</gene>
<dbReference type="AlphaFoldDB" id="A0A918S9V8"/>
<sequence length="188" mass="20937">MQSTIIYLIGHYGVGKLTIAKAICAMTDARLFDNHLVNNVVFSLIRMDGNTGLPEKVWDYIDVIKDQAFASIETLAPPDFSYVLTNALMDDDPGDWAAYEKVQALAARTGRLFVPVLLNASDEAHAARIDSEDRRARLKATNVAAAAEKRRNSRLIQIEHPNRIDIDTTHLPPEQAARIIIDHAETCR</sequence>
<evidence type="ECO:0000313" key="2">
    <source>
        <dbReference type="Proteomes" id="UP000646579"/>
    </source>
</evidence>
<dbReference type="EMBL" id="BMZE01000003">
    <property type="protein sequence ID" value="GHA30899.1"/>
    <property type="molecule type" value="Genomic_DNA"/>
</dbReference>
<name>A0A918S9V8_9HYPH</name>
<dbReference type="SUPFAM" id="SSF52540">
    <property type="entry name" value="P-loop containing nucleoside triphosphate hydrolases"/>
    <property type="match status" value="1"/>
</dbReference>
<evidence type="ECO:0000313" key="1">
    <source>
        <dbReference type="EMBL" id="GHA30899.1"/>
    </source>
</evidence>
<comment type="caution">
    <text evidence="1">The sequence shown here is derived from an EMBL/GenBank/DDBJ whole genome shotgun (WGS) entry which is preliminary data.</text>
</comment>
<dbReference type="InterPro" id="IPR027417">
    <property type="entry name" value="P-loop_NTPase"/>
</dbReference>
<dbReference type="Proteomes" id="UP000646579">
    <property type="component" value="Unassembled WGS sequence"/>
</dbReference>